<dbReference type="InterPro" id="IPR000836">
    <property type="entry name" value="PRTase_dom"/>
</dbReference>
<dbReference type="EMBL" id="CP002545">
    <property type="protein sequence ID" value="ADY53797.1"/>
    <property type="molecule type" value="Genomic_DNA"/>
</dbReference>
<sequence>MNLFNTYLSDFCSLFFPALCCGCKTTLLRQEELLCTKCIYNLPYTNHNLQENNQLEKIFWGRVNILGASAFLYFKQGGTVQRIMHQLKYNNRPDLGFLLGELYGKHLIKHTEFKDYDAIIPVPLYRTKEKKRGYNQSEKIALGLGQSLDIPVNNSLLVRVKSTDSQVHKNRISRYENLKHSFIVKNNQPNLKKVILIDDTITTGSTLEACIEALNHNGIHEITVLGIAYAT</sequence>
<dbReference type="RefSeq" id="WP_013634281.1">
    <property type="nucleotide sequence ID" value="NC_015177.1"/>
</dbReference>
<dbReference type="Pfam" id="PF00156">
    <property type="entry name" value="Pribosyltran"/>
    <property type="match status" value="1"/>
</dbReference>
<evidence type="ECO:0000259" key="2">
    <source>
        <dbReference type="Pfam" id="PF00156"/>
    </source>
</evidence>
<dbReference type="STRING" id="762903.Pedsa_3262"/>
<evidence type="ECO:0000313" key="3">
    <source>
        <dbReference type="EMBL" id="ADY53797.1"/>
    </source>
</evidence>
<evidence type="ECO:0000313" key="4">
    <source>
        <dbReference type="Proteomes" id="UP000000310"/>
    </source>
</evidence>
<dbReference type="InterPro" id="IPR029057">
    <property type="entry name" value="PRTase-like"/>
</dbReference>
<protein>
    <submittedName>
        <fullName evidence="3">Phosphoribosyltransferase</fullName>
    </submittedName>
</protein>
<dbReference type="eggNOG" id="COG1040">
    <property type="taxonomic scope" value="Bacteria"/>
</dbReference>
<dbReference type="SUPFAM" id="SSF53271">
    <property type="entry name" value="PRTase-like"/>
    <property type="match status" value="1"/>
</dbReference>
<reference evidence="3 4" key="1">
    <citation type="journal article" date="2011" name="Stand. Genomic Sci.">
        <title>Complete genome sequence of the gliding, heparinolytic Pedobacter saltans type strain (113).</title>
        <authorList>
            <person name="Liolios K."/>
            <person name="Sikorski J."/>
            <person name="Lu M."/>
            <person name="Nolan M."/>
            <person name="Lapidus A."/>
            <person name="Lucas S."/>
            <person name="Hammon N."/>
            <person name="Deshpande S."/>
            <person name="Cheng J.F."/>
            <person name="Tapia R."/>
            <person name="Han C."/>
            <person name="Goodwin L."/>
            <person name="Pitluck S."/>
            <person name="Huntemann M."/>
            <person name="Ivanova N."/>
            <person name="Pagani I."/>
            <person name="Mavromatis K."/>
            <person name="Ovchinikova G."/>
            <person name="Pati A."/>
            <person name="Chen A."/>
            <person name="Palaniappan K."/>
            <person name="Land M."/>
            <person name="Hauser L."/>
            <person name="Brambilla E.M."/>
            <person name="Kotsyurbenko O."/>
            <person name="Rohde M."/>
            <person name="Tindall B.J."/>
            <person name="Abt B."/>
            <person name="Goker M."/>
            <person name="Detter J.C."/>
            <person name="Woyke T."/>
            <person name="Bristow J."/>
            <person name="Eisen J.A."/>
            <person name="Markowitz V."/>
            <person name="Hugenholtz P."/>
            <person name="Klenk H.P."/>
            <person name="Kyrpides N.C."/>
        </authorList>
    </citation>
    <scope>NUCLEOTIDE SEQUENCE [LARGE SCALE GENOMIC DNA]</scope>
    <source>
        <strain evidence="4">ATCC 51119 / DSM 12145 / JCM 21818 / LMG 10337 / NBRC 100064 / NCIMB 13643</strain>
    </source>
</reference>
<keyword evidence="3" id="KW-0808">Transferase</keyword>
<comment type="similarity">
    <text evidence="1">Belongs to the ComF/GntX family.</text>
</comment>
<reference evidence="4" key="2">
    <citation type="submission" date="2011-02" db="EMBL/GenBank/DDBJ databases">
        <title>The complete genome of Pedobacter saltans DSM 12145.</title>
        <authorList>
            <consortium name="US DOE Joint Genome Institute (JGI-PGF)"/>
            <person name="Lucas S."/>
            <person name="Copeland A."/>
            <person name="Lapidus A."/>
            <person name="Bruce D."/>
            <person name="Goodwin L."/>
            <person name="Pitluck S."/>
            <person name="Kyrpides N."/>
            <person name="Mavromatis K."/>
            <person name="Pagani I."/>
            <person name="Ivanova N."/>
            <person name="Ovchinnikova G."/>
            <person name="Lu M."/>
            <person name="Detter J.C."/>
            <person name="Han C."/>
            <person name="Land M."/>
            <person name="Hauser L."/>
            <person name="Markowitz V."/>
            <person name="Cheng J.-F."/>
            <person name="Hugenholtz P."/>
            <person name="Woyke T."/>
            <person name="Wu D."/>
            <person name="Tindall B."/>
            <person name="Pomrenke H.G."/>
            <person name="Brambilla E."/>
            <person name="Klenk H.-P."/>
            <person name="Eisen J.A."/>
        </authorList>
    </citation>
    <scope>NUCLEOTIDE SEQUENCE [LARGE SCALE GENOMIC DNA]</scope>
    <source>
        <strain evidence="4">ATCC 51119 / DSM 12145 / JCM 21818 / LMG 10337 / NBRC 100064 / NCIMB 13643</strain>
    </source>
</reference>
<accession>F0SBV6</accession>
<keyword evidence="3" id="KW-0328">Glycosyltransferase</keyword>
<feature type="domain" description="Phosphoribosyltransferase" evidence="2">
    <location>
        <begin position="146"/>
        <end position="222"/>
    </location>
</feature>
<dbReference type="HOGENOM" id="CLU_054549_1_0_10"/>
<dbReference type="Gene3D" id="3.40.50.2020">
    <property type="match status" value="1"/>
</dbReference>
<proteinExistence type="inferred from homology"/>
<dbReference type="InterPro" id="IPR051910">
    <property type="entry name" value="ComF/GntX_DNA_util-trans"/>
</dbReference>
<keyword evidence="4" id="KW-1185">Reference proteome</keyword>
<evidence type="ECO:0000256" key="1">
    <source>
        <dbReference type="ARBA" id="ARBA00008007"/>
    </source>
</evidence>
<dbReference type="PANTHER" id="PTHR47505">
    <property type="entry name" value="DNA UTILIZATION PROTEIN YHGH"/>
    <property type="match status" value="1"/>
</dbReference>
<dbReference type="Proteomes" id="UP000000310">
    <property type="component" value="Chromosome"/>
</dbReference>
<name>F0SBV6_PSESL</name>
<organism evidence="3 4">
    <name type="scientific">Pseudopedobacter saltans (strain ATCC 51119 / DSM 12145 / JCM 21818 / CCUG 39354 / LMG 10337 / NBRC 100064 / NCIMB 13643)</name>
    <name type="common">Pedobacter saltans</name>
    <dbReference type="NCBI Taxonomy" id="762903"/>
    <lineage>
        <taxon>Bacteria</taxon>
        <taxon>Pseudomonadati</taxon>
        <taxon>Bacteroidota</taxon>
        <taxon>Sphingobacteriia</taxon>
        <taxon>Sphingobacteriales</taxon>
        <taxon>Sphingobacteriaceae</taxon>
        <taxon>Pseudopedobacter</taxon>
    </lineage>
</organism>
<dbReference type="KEGG" id="psn:Pedsa_3262"/>
<dbReference type="PANTHER" id="PTHR47505:SF1">
    <property type="entry name" value="DNA UTILIZATION PROTEIN YHGH"/>
    <property type="match status" value="1"/>
</dbReference>
<dbReference type="CDD" id="cd06223">
    <property type="entry name" value="PRTases_typeI"/>
    <property type="match status" value="1"/>
</dbReference>
<dbReference type="GO" id="GO:0016757">
    <property type="term" value="F:glycosyltransferase activity"/>
    <property type="evidence" value="ECO:0007669"/>
    <property type="project" value="UniProtKB-KW"/>
</dbReference>
<gene>
    <name evidence="3" type="ordered locus">Pedsa_3262</name>
</gene>
<dbReference type="OrthoDB" id="9779910at2"/>
<dbReference type="AlphaFoldDB" id="F0SBV6"/>